<dbReference type="GO" id="GO:0016810">
    <property type="term" value="F:hydrolase activity, acting on carbon-nitrogen (but not peptide) bonds"/>
    <property type="evidence" value="ECO:0007669"/>
    <property type="project" value="InterPro"/>
</dbReference>
<dbReference type="GO" id="GO:0005975">
    <property type="term" value="P:carbohydrate metabolic process"/>
    <property type="evidence" value="ECO:0007669"/>
    <property type="project" value="InterPro"/>
</dbReference>
<organism evidence="2 3">
    <name type="scientific">Ketobacter alkanivorans</name>
    <dbReference type="NCBI Taxonomy" id="1917421"/>
    <lineage>
        <taxon>Bacteria</taxon>
        <taxon>Pseudomonadati</taxon>
        <taxon>Pseudomonadota</taxon>
        <taxon>Gammaproteobacteria</taxon>
        <taxon>Pseudomonadales</taxon>
        <taxon>Ketobacteraceae</taxon>
        <taxon>Ketobacter</taxon>
    </lineage>
</organism>
<sequence length="274" mass="31738">MQHAMTIDVEDYFQVSAFEDLVNPGQWDKMAPRVEANTDRLLQLFADHDTKATFFTLGWVAQRFPQLVHRIVEQGHELASHGTMHQRASGQNREQFKADVGDAKRLLEDLSGKPILGYRAPSFSFTKENLWVYEVLAEEGYVYSSSVYPVVHDHYGIPDAPRFRYETPAGVDEIPLSTLPVFGKNVPISGGGYFRLYPYMFTRWAVSRFMNKEAQPYIFYLHPWEVDPNQPRMDGASAKSRFRHYLNLKRVEARLGRLLTDFEWGSLAKLYQYQ</sequence>
<dbReference type="CDD" id="cd10941">
    <property type="entry name" value="CE4_PuuE_HpPgdA_like_2"/>
    <property type="match status" value="1"/>
</dbReference>
<feature type="domain" description="NodB homology" evidence="1">
    <location>
        <begin position="21"/>
        <end position="274"/>
    </location>
</feature>
<proteinExistence type="predicted"/>
<dbReference type="EMBL" id="CP022684">
    <property type="protein sequence ID" value="AUM13587.1"/>
    <property type="molecule type" value="Genomic_DNA"/>
</dbReference>
<dbReference type="InterPro" id="IPR002509">
    <property type="entry name" value="NODB_dom"/>
</dbReference>
<name>A0A2K9LMX7_9GAMM</name>
<dbReference type="NCBIfam" id="TIGR03006">
    <property type="entry name" value="pepcterm_polyde"/>
    <property type="match status" value="1"/>
</dbReference>
<evidence type="ECO:0000313" key="2">
    <source>
        <dbReference type="EMBL" id="AUM13587.1"/>
    </source>
</evidence>
<dbReference type="Pfam" id="PF01522">
    <property type="entry name" value="Polysacc_deac_1"/>
    <property type="match status" value="1"/>
</dbReference>
<dbReference type="RefSeq" id="WP_101894962.1">
    <property type="nucleotide sequence ID" value="NZ_CP022684.1"/>
</dbReference>
<dbReference type="OrthoDB" id="9784220at2"/>
<dbReference type="InterPro" id="IPR011330">
    <property type="entry name" value="Glyco_hydro/deAcase_b/a-brl"/>
</dbReference>
<dbReference type="InterPro" id="IPR022560">
    <property type="entry name" value="DUF3473"/>
</dbReference>
<dbReference type="PANTHER" id="PTHR47561:SF1">
    <property type="entry name" value="POLYSACCHARIDE DEACETYLASE FAMILY PROTEIN (AFU_ORTHOLOGUE AFUA_6G05030)"/>
    <property type="match status" value="1"/>
</dbReference>
<dbReference type="PROSITE" id="PS51677">
    <property type="entry name" value="NODB"/>
    <property type="match status" value="1"/>
</dbReference>
<dbReference type="InterPro" id="IPR045235">
    <property type="entry name" value="PuuE_HpPgdA-like"/>
</dbReference>
<evidence type="ECO:0000313" key="3">
    <source>
        <dbReference type="Proteomes" id="UP000235116"/>
    </source>
</evidence>
<dbReference type="KEGG" id="kak:Kalk_14675"/>
<evidence type="ECO:0000259" key="1">
    <source>
        <dbReference type="PROSITE" id="PS51677"/>
    </source>
</evidence>
<dbReference type="Gene3D" id="3.20.20.370">
    <property type="entry name" value="Glycoside hydrolase/deacetylase"/>
    <property type="match status" value="1"/>
</dbReference>
<dbReference type="Pfam" id="PF11959">
    <property type="entry name" value="DUF3473"/>
    <property type="match status" value="1"/>
</dbReference>
<protein>
    <submittedName>
        <fullName evidence="2">Polysaccharide deacetylase family protein</fullName>
    </submittedName>
</protein>
<accession>A0A2K9LMX7</accession>
<dbReference type="Proteomes" id="UP000235116">
    <property type="component" value="Chromosome"/>
</dbReference>
<keyword evidence="3" id="KW-1185">Reference proteome</keyword>
<dbReference type="InterPro" id="IPR014344">
    <property type="entry name" value="XrtA_polysacc_deacetyl"/>
</dbReference>
<gene>
    <name evidence="2" type="ORF">Kalk_14675</name>
</gene>
<dbReference type="SUPFAM" id="SSF88713">
    <property type="entry name" value="Glycoside hydrolase/deacetylase"/>
    <property type="match status" value="1"/>
</dbReference>
<dbReference type="AlphaFoldDB" id="A0A2K9LMX7"/>
<reference evidence="3" key="1">
    <citation type="submission" date="2017-08" db="EMBL/GenBank/DDBJ databases">
        <title>Direct submision.</title>
        <authorList>
            <person name="Kim S.-J."/>
            <person name="Rhee S.-K."/>
        </authorList>
    </citation>
    <scope>NUCLEOTIDE SEQUENCE [LARGE SCALE GENOMIC DNA]</scope>
    <source>
        <strain evidence="3">GI5</strain>
    </source>
</reference>
<dbReference type="PANTHER" id="PTHR47561">
    <property type="entry name" value="POLYSACCHARIDE DEACETYLASE FAMILY PROTEIN (AFU_ORTHOLOGUE AFUA_6G05030)"/>
    <property type="match status" value="1"/>
</dbReference>